<keyword evidence="1" id="KW-1133">Transmembrane helix</keyword>
<proteinExistence type="predicted"/>
<reference evidence="2" key="1">
    <citation type="submission" date="2020-10" db="EMBL/GenBank/DDBJ databases">
        <authorList>
            <person name="Gilroy R."/>
        </authorList>
    </citation>
    <scope>NUCLEOTIDE SEQUENCE</scope>
    <source>
        <strain evidence="2">B1-3475</strain>
    </source>
</reference>
<keyword evidence="1" id="KW-0472">Membrane</keyword>
<evidence type="ECO:0008006" key="4">
    <source>
        <dbReference type="Google" id="ProtNLM"/>
    </source>
</evidence>
<sequence length="206" mass="21866">MTRKENMADKNVRRRLITRYLDAMTDPEEERALAEYFSGNVPDEDEKAFARLLAMSAADPASDEGAAEFDRIVSGRRHVRRVWLVPSLVAACAAVLLLVVLSPASHRNSAPGTDLSLGRDSGPSAGVPVESYVSSETAKGGISPVEMACCLDQVLALCGDDAASADARPSGSSALVTVNMKDGSSRKYFMTFDSGEGSASFVALDE</sequence>
<reference evidence="2" key="2">
    <citation type="journal article" date="2021" name="PeerJ">
        <title>Extensive microbial diversity within the chicken gut microbiome revealed by metagenomics and culture.</title>
        <authorList>
            <person name="Gilroy R."/>
            <person name="Ravi A."/>
            <person name="Getino M."/>
            <person name="Pursley I."/>
            <person name="Horton D.L."/>
            <person name="Alikhan N.F."/>
            <person name="Baker D."/>
            <person name="Gharbi K."/>
            <person name="Hall N."/>
            <person name="Watson M."/>
            <person name="Adriaenssens E.M."/>
            <person name="Foster-Nyarko E."/>
            <person name="Jarju S."/>
            <person name="Secka A."/>
            <person name="Antonio M."/>
            <person name="Oren A."/>
            <person name="Chaudhuri R.R."/>
            <person name="La Ragione R."/>
            <person name="Hildebrand F."/>
            <person name="Pallen M.J."/>
        </authorList>
    </citation>
    <scope>NUCLEOTIDE SEQUENCE</scope>
    <source>
        <strain evidence="2">B1-3475</strain>
    </source>
</reference>
<evidence type="ECO:0000313" key="2">
    <source>
        <dbReference type="EMBL" id="MBO8456138.1"/>
    </source>
</evidence>
<dbReference type="AlphaFoldDB" id="A0A9D9N0Y1"/>
<gene>
    <name evidence="2" type="ORF">IAC08_07025</name>
</gene>
<accession>A0A9D9N0Y1</accession>
<protein>
    <recommendedName>
        <fullName evidence="4">Zinc-finger domain-containing protein</fullName>
    </recommendedName>
</protein>
<evidence type="ECO:0000313" key="3">
    <source>
        <dbReference type="Proteomes" id="UP000823617"/>
    </source>
</evidence>
<name>A0A9D9N0Y1_9BACT</name>
<keyword evidence="1" id="KW-0812">Transmembrane</keyword>
<comment type="caution">
    <text evidence="2">The sequence shown here is derived from an EMBL/GenBank/DDBJ whole genome shotgun (WGS) entry which is preliminary data.</text>
</comment>
<evidence type="ECO:0000256" key="1">
    <source>
        <dbReference type="SAM" id="Phobius"/>
    </source>
</evidence>
<organism evidence="2 3">
    <name type="scientific">Candidatus Cryptobacteroides intestinigallinarum</name>
    <dbReference type="NCBI Taxonomy" id="2840767"/>
    <lineage>
        <taxon>Bacteria</taxon>
        <taxon>Pseudomonadati</taxon>
        <taxon>Bacteroidota</taxon>
        <taxon>Bacteroidia</taxon>
        <taxon>Bacteroidales</taxon>
        <taxon>Candidatus Cryptobacteroides</taxon>
    </lineage>
</organism>
<dbReference type="Proteomes" id="UP000823617">
    <property type="component" value="Unassembled WGS sequence"/>
</dbReference>
<dbReference type="EMBL" id="JADIMK010000073">
    <property type="protein sequence ID" value="MBO8456138.1"/>
    <property type="molecule type" value="Genomic_DNA"/>
</dbReference>
<feature type="transmembrane region" description="Helical" evidence="1">
    <location>
        <begin position="82"/>
        <end position="101"/>
    </location>
</feature>